<dbReference type="Pfam" id="PF03055">
    <property type="entry name" value="RPE65"/>
    <property type="match status" value="1"/>
</dbReference>
<organism evidence="7 8">
    <name type="scientific">Sphingorhabdus pulchriflava</name>
    <dbReference type="NCBI Taxonomy" id="2292257"/>
    <lineage>
        <taxon>Bacteria</taxon>
        <taxon>Pseudomonadati</taxon>
        <taxon>Pseudomonadota</taxon>
        <taxon>Alphaproteobacteria</taxon>
        <taxon>Sphingomonadales</taxon>
        <taxon>Sphingomonadaceae</taxon>
        <taxon>Sphingorhabdus</taxon>
    </lineage>
</organism>
<dbReference type="InterPro" id="IPR011047">
    <property type="entry name" value="Quinoprotein_ADH-like_sf"/>
</dbReference>
<name>A0A371BJ93_9SPHN</name>
<keyword evidence="6" id="KW-0223">Dioxygenase</keyword>
<keyword evidence="8" id="KW-1185">Reference proteome</keyword>
<comment type="cofactor">
    <cofactor evidence="5 6">
        <name>Fe(2+)</name>
        <dbReference type="ChEBI" id="CHEBI:29033"/>
    </cofactor>
    <text evidence="5 6">Binds 1 Fe(2+) ion per subunit.</text>
</comment>
<protein>
    <recommendedName>
        <fullName evidence="6">Dioxygenase</fullName>
        <ecNumber evidence="6">1.13.11.-</ecNumber>
    </recommendedName>
</protein>
<dbReference type="RefSeq" id="WP_115549194.1">
    <property type="nucleotide sequence ID" value="NZ_QRGP01000001.1"/>
</dbReference>
<sequence length="512" mass="56605">MSGPHRTEASRRGFLTGTAGGLAAFAATRSLPAFAQEPYHPIDEIAPAFAKARASDPRLAGFANAAGEFDFTHIRIEGKIPKGLRGAFYRNGPALFERDGVRYRHWFDGDGLVQRWSVGPSGISYRGRFVATHKRALEEKAGKFVVATSGGGIAIKAPLTGSDSTNPSNTSILPVDGAMWALWEGGSAVELDAETLATKGYVDLGQGSKGAPFSAHPRVGEDGRIWNVGSLGSRVILYRLSKNGKLEQARIQPLGQPGYYHDFLLTSRSLVVIQSSTQSDATRSIENGSFGSMRAMPGKPMKVHIFDRETFDLIRQTELPEGFVFHFGNGWEEEDGTIRFDMAHDRNGDLMLEFFKPMRGIFPDWNARAYRVTLPAKGARLVEPLQKQVEFPKVNPHFETRRNRFVYMSTMATAGRTDWFDAVVKIDLENGKDQVFRYGPEWMIEEHLFVPRPGSVKEDDGWLVGTALNWKKQKSALTIFDAAHPERGFLARGWLDTAMPLGLHGQFVPASA</sequence>
<dbReference type="InterPro" id="IPR004294">
    <property type="entry name" value="Carotenoid_Oase"/>
</dbReference>
<dbReference type="Proteomes" id="UP000263833">
    <property type="component" value="Unassembled WGS sequence"/>
</dbReference>
<dbReference type="OrthoDB" id="6636843at2"/>
<feature type="binding site" evidence="5">
    <location>
        <position position="261"/>
    </location>
    <ligand>
        <name>Fe cation</name>
        <dbReference type="ChEBI" id="CHEBI:24875"/>
        <note>catalytic</note>
    </ligand>
</feature>
<dbReference type="EMBL" id="QRGP01000001">
    <property type="protein sequence ID" value="RDV07650.1"/>
    <property type="molecule type" value="Genomic_DNA"/>
</dbReference>
<evidence type="ECO:0000256" key="3">
    <source>
        <dbReference type="ARBA" id="ARBA00023002"/>
    </source>
</evidence>
<evidence type="ECO:0000256" key="2">
    <source>
        <dbReference type="ARBA" id="ARBA00022723"/>
    </source>
</evidence>
<dbReference type="PANTHER" id="PTHR10543">
    <property type="entry name" value="BETA-CAROTENE DIOXYGENASE"/>
    <property type="match status" value="1"/>
</dbReference>
<evidence type="ECO:0000256" key="5">
    <source>
        <dbReference type="PIRSR" id="PIRSR604294-1"/>
    </source>
</evidence>
<dbReference type="GO" id="GO:0016121">
    <property type="term" value="P:carotene catabolic process"/>
    <property type="evidence" value="ECO:0007669"/>
    <property type="project" value="TreeGrafter"/>
</dbReference>
<proteinExistence type="inferred from homology"/>
<dbReference type="InterPro" id="IPR006311">
    <property type="entry name" value="TAT_signal"/>
</dbReference>
<dbReference type="PROSITE" id="PS51318">
    <property type="entry name" value="TAT"/>
    <property type="match status" value="1"/>
</dbReference>
<keyword evidence="2 5" id="KW-0479">Metal-binding</keyword>
<feature type="binding site" evidence="5">
    <location>
        <position position="326"/>
    </location>
    <ligand>
        <name>Fe cation</name>
        <dbReference type="ChEBI" id="CHEBI:24875"/>
        <note>catalytic</note>
    </ligand>
</feature>
<keyword evidence="3 6" id="KW-0560">Oxidoreductase</keyword>
<feature type="binding site" evidence="5">
    <location>
        <position position="216"/>
    </location>
    <ligand>
        <name>Fe cation</name>
        <dbReference type="ChEBI" id="CHEBI:24875"/>
        <note>catalytic</note>
    </ligand>
</feature>
<dbReference type="AlphaFoldDB" id="A0A371BJ93"/>
<feature type="binding site" evidence="5">
    <location>
        <position position="504"/>
    </location>
    <ligand>
        <name>Fe cation</name>
        <dbReference type="ChEBI" id="CHEBI:24875"/>
        <note>catalytic</note>
    </ligand>
</feature>
<evidence type="ECO:0000256" key="1">
    <source>
        <dbReference type="ARBA" id="ARBA00006787"/>
    </source>
</evidence>
<evidence type="ECO:0000256" key="6">
    <source>
        <dbReference type="RuleBase" id="RU364048"/>
    </source>
</evidence>
<dbReference type="PANTHER" id="PTHR10543:SF89">
    <property type="entry name" value="CAROTENOID 9,10(9',10')-CLEAVAGE DIOXYGENASE 1"/>
    <property type="match status" value="1"/>
</dbReference>
<reference evidence="8" key="1">
    <citation type="submission" date="2018-08" db="EMBL/GenBank/DDBJ databases">
        <authorList>
            <person name="Kim S.-J."/>
            <person name="Jung G.-Y."/>
        </authorList>
    </citation>
    <scope>NUCLEOTIDE SEQUENCE [LARGE SCALE GENOMIC DNA]</scope>
    <source>
        <strain evidence="8">GY_G</strain>
    </source>
</reference>
<dbReference type="SUPFAM" id="SSF50998">
    <property type="entry name" value="Quinoprotein alcohol dehydrogenase-like"/>
    <property type="match status" value="1"/>
</dbReference>
<evidence type="ECO:0000313" key="7">
    <source>
        <dbReference type="EMBL" id="RDV07650.1"/>
    </source>
</evidence>
<comment type="similarity">
    <text evidence="1 6">Belongs to the carotenoid oxygenase family.</text>
</comment>
<dbReference type="GO" id="GO:0046872">
    <property type="term" value="F:metal ion binding"/>
    <property type="evidence" value="ECO:0007669"/>
    <property type="project" value="UniProtKB-KW"/>
</dbReference>
<accession>A0A371BJ93</accession>
<dbReference type="EC" id="1.13.11.-" evidence="6"/>
<keyword evidence="4 5" id="KW-0408">Iron</keyword>
<dbReference type="GO" id="GO:0010436">
    <property type="term" value="F:carotenoid dioxygenase activity"/>
    <property type="evidence" value="ECO:0007669"/>
    <property type="project" value="TreeGrafter"/>
</dbReference>
<comment type="caution">
    <text evidence="7">The sequence shown here is derived from an EMBL/GenBank/DDBJ whole genome shotgun (WGS) entry which is preliminary data.</text>
</comment>
<evidence type="ECO:0000256" key="4">
    <source>
        <dbReference type="ARBA" id="ARBA00023004"/>
    </source>
</evidence>
<evidence type="ECO:0000313" key="8">
    <source>
        <dbReference type="Proteomes" id="UP000263833"/>
    </source>
</evidence>
<gene>
    <name evidence="7" type="ORF">DXH95_10075</name>
</gene>